<protein>
    <submittedName>
        <fullName evidence="1">Uncharacterized protein</fullName>
    </submittedName>
</protein>
<sequence length="97" mass="11139">MSKSSERKAMGETLVLLHVGLSDAEEDGVTPYVCDCVYCRMEIRTDSERWTLNDYRAFAERLRGAIAIDEDESHRRDLIQVLYDVRRMVGWPSGALL</sequence>
<dbReference type="EMBL" id="MT143307">
    <property type="protein sequence ID" value="QJA95349.1"/>
    <property type="molecule type" value="Genomic_DNA"/>
</dbReference>
<organism evidence="1">
    <name type="scientific">viral metagenome</name>
    <dbReference type="NCBI Taxonomy" id="1070528"/>
    <lineage>
        <taxon>unclassified sequences</taxon>
        <taxon>metagenomes</taxon>
        <taxon>organismal metagenomes</taxon>
    </lineage>
</organism>
<accession>A0A6M3LLY0</accession>
<proteinExistence type="predicted"/>
<reference evidence="1" key="1">
    <citation type="submission" date="2020-03" db="EMBL/GenBank/DDBJ databases">
        <title>The deep terrestrial virosphere.</title>
        <authorList>
            <person name="Holmfeldt K."/>
            <person name="Nilsson E."/>
            <person name="Simone D."/>
            <person name="Lopez-Fernandez M."/>
            <person name="Wu X."/>
            <person name="de Brujin I."/>
            <person name="Lundin D."/>
            <person name="Andersson A."/>
            <person name="Bertilsson S."/>
            <person name="Dopson M."/>
        </authorList>
    </citation>
    <scope>NUCLEOTIDE SEQUENCE</scope>
    <source>
        <strain evidence="1">MM415B05438</strain>
    </source>
</reference>
<name>A0A6M3LLY0_9ZZZZ</name>
<gene>
    <name evidence="1" type="ORF">MM415B05438_0004</name>
</gene>
<evidence type="ECO:0000313" key="1">
    <source>
        <dbReference type="EMBL" id="QJA95349.1"/>
    </source>
</evidence>
<dbReference type="AlphaFoldDB" id="A0A6M3LLY0"/>